<gene>
    <name evidence="9" type="ORF">HZF06_19370</name>
</gene>
<evidence type="ECO:0000256" key="6">
    <source>
        <dbReference type="PROSITE-ProRule" id="PRU01248"/>
    </source>
</evidence>
<dbReference type="PROSITE" id="PS51900">
    <property type="entry name" value="CB"/>
    <property type="match status" value="1"/>
</dbReference>
<dbReference type="InterPro" id="IPR011010">
    <property type="entry name" value="DNA_brk_join_enz"/>
</dbReference>
<accession>A0A7D6ZTB4</accession>
<dbReference type="InterPro" id="IPR050090">
    <property type="entry name" value="Tyrosine_recombinase_XerCD"/>
</dbReference>
<feature type="domain" description="Tyr recombinase" evidence="7">
    <location>
        <begin position="179"/>
        <end position="390"/>
    </location>
</feature>
<reference evidence="9 10" key="1">
    <citation type="submission" date="2020-07" db="EMBL/GenBank/DDBJ databases">
        <title>Electron transfer.</title>
        <authorList>
            <person name="Huang L."/>
            <person name="Liu X."/>
            <person name="Zhou S."/>
        </authorList>
    </citation>
    <scope>NUCLEOTIDE SEQUENCE [LARGE SCALE GENOMIC DNA]</scope>
    <source>
        <strain evidence="9 10">Lx1</strain>
    </source>
</reference>
<dbReference type="RefSeq" id="WP_181601429.1">
    <property type="nucleotide sequence ID" value="NZ_CP059378.1"/>
</dbReference>
<dbReference type="CDD" id="cd01189">
    <property type="entry name" value="INT_ICEBs1_C_like"/>
    <property type="match status" value="1"/>
</dbReference>
<feature type="domain" description="Core-binding (CB)" evidence="8">
    <location>
        <begin position="66"/>
        <end position="151"/>
    </location>
</feature>
<keyword evidence="4 6" id="KW-0238">DNA-binding</keyword>
<dbReference type="GO" id="GO:0006310">
    <property type="term" value="P:DNA recombination"/>
    <property type="evidence" value="ECO:0007669"/>
    <property type="project" value="UniProtKB-KW"/>
</dbReference>
<evidence type="ECO:0000259" key="7">
    <source>
        <dbReference type="PROSITE" id="PS51898"/>
    </source>
</evidence>
<dbReference type="PROSITE" id="PS51898">
    <property type="entry name" value="TYR_RECOMBINASE"/>
    <property type="match status" value="1"/>
</dbReference>
<dbReference type="Pfam" id="PF14659">
    <property type="entry name" value="Phage_int_SAM_3"/>
    <property type="match status" value="1"/>
</dbReference>
<dbReference type="GO" id="GO:0003677">
    <property type="term" value="F:DNA binding"/>
    <property type="evidence" value="ECO:0007669"/>
    <property type="project" value="UniProtKB-UniRule"/>
</dbReference>
<dbReference type="Gene3D" id="1.10.443.10">
    <property type="entry name" value="Intergrase catalytic core"/>
    <property type="match status" value="1"/>
</dbReference>
<evidence type="ECO:0000256" key="3">
    <source>
        <dbReference type="ARBA" id="ARBA00022908"/>
    </source>
</evidence>
<dbReference type="Pfam" id="PF00589">
    <property type="entry name" value="Phage_integrase"/>
    <property type="match status" value="1"/>
</dbReference>
<dbReference type="AlphaFoldDB" id="A0A7D6ZTB4"/>
<dbReference type="SUPFAM" id="SSF56349">
    <property type="entry name" value="DNA breaking-rejoining enzymes"/>
    <property type="match status" value="1"/>
</dbReference>
<evidence type="ECO:0000256" key="2">
    <source>
        <dbReference type="ARBA" id="ARBA00008857"/>
    </source>
</evidence>
<dbReference type="KEGG" id="cint:HZF06_19370"/>
<evidence type="ECO:0000256" key="5">
    <source>
        <dbReference type="ARBA" id="ARBA00023172"/>
    </source>
</evidence>
<name>A0A7D6ZTB4_9CLOT</name>
<dbReference type="InterPro" id="IPR013762">
    <property type="entry name" value="Integrase-like_cat_sf"/>
</dbReference>
<keyword evidence="5" id="KW-0233">DNA recombination</keyword>
<evidence type="ECO:0000313" key="9">
    <source>
        <dbReference type="EMBL" id="QLY79213.1"/>
    </source>
</evidence>
<dbReference type="PANTHER" id="PTHR30349:SF64">
    <property type="entry name" value="PROPHAGE INTEGRASE INTD-RELATED"/>
    <property type="match status" value="1"/>
</dbReference>
<comment type="function">
    <text evidence="1">Site-specific tyrosine recombinase, which acts by catalyzing the cutting and rejoining of the recombining DNA molecules.</text>
</comment>
<organism evidence="9 10">
    <name type="scientific">Clostridium intestinale</name>
    <dbReference type="NCBI Taxonomy" id="36845"/>
    <lineage>
        <taxon>Bacteria</taxon>
        <taxon>Bacillati</taxon>
        <taxon>Bacillota</taxon>
        <taxon>Clostridia</taxon>
        <taxon>Eubacteriales</taxon>
        <taxon>Clostridiaceae</taxon>
        <taxon>Clostridium</taxon>
    </lineage>
</organism>
<comment type="similarity">
    <text evidence="2">Belongs to the 'phage' integrase family.</text>
</comment>
<dbReference type="EMBL" id="CP059378">
    <property type="protein sequence ID" value="QLY79213.1"/>
    <property type="molecule type" value="Genomic_DNA"/>
</dbReference>
<dbReference type="Gene3D" id="1.10.150.130">
    <property type="match status" value="1"/>
</dbReference>
<evidence type="ECO:0000259" key="8">
    <source>
        <dbReference type="PROSITE" id="PS51900"/>
    </source>
</evidence>
<sequence>MAVKTNSNVNGNKYYRIRLLVGYDSNGGKVFKNFYGKSKSEAERKKEAYERDLKNGIDVTSKAIEYTLNEAFKEWLFNVIMPSGIKTSTFETYETLYRLYIKDSKIGVKKVKDIKTAVVQSYLNNLYHAGKKYTLLSKLTKLLKRFFNYQIETDIIIKNPCMSVKVPGQINYLKEKNANEVVVFSPMERDMILDYLYKTNNKIAGIAYLGFSLGMRQGEILALSWDDVDTEERIINIKRSLRYTRDFDKEGNKIGGSMKLTIPKTMTSVREIEYTESFDAMWKRAKTQNNLDILKAGKSYNNEHNLIFTNALGEPLLKKYVLRQWEDALKALDLPYRPFHTTRHTFITQMALDGVPESITQAIVGHKKGSEVTHKIYTHINRESTKKVLENYRINVPTL</sequence>
<protein>
    <submittedName>
        <fullName evidence="9">Site-specific integrase</fullName>
    </submittedName>
</protein>
<dbReference type="Proteomes" id="UP000512286">
    <property type="component" value="Chromosome"/>
</dbReference>
<dbReference type="InterPro" id="IPR002104">
    <property type="entry name" value="Integrase_catalytic"/>
</dbReference>
<dbReference type="PANTHER" id="PTHR30349">
    <property type="entry name" value="PHAGE INTEGRASE-RELATED"/>
    <property type="match status" value="1"/>
</dbReference>
<dbReference type="GO" id="GO:0015074">
    <property type="term" value="P:DNA integration"/>
    <property type="evidence" value="ECO:0007669"/>
    <property type="project" value="UniProtKB-KW"/>
</dbReference>
<dbReference type="InterPro" id="IPR004107">
    <property type="entry name" value="Integrase_SAM-like_N"/>
</dbReference>
<dbReference type="InterPro" id="IPR044068">
    <property type="entry name" value="CB"/>
</dbReference>
<evidence type="ECO:0000256" key="1">
    <source>
        <dbReference type="ARBA" id="ARBA00003283"/>
    </source>
</evidence>
<evidence type="ECO:0000313" key="10">
    <source>
        <dbReference type="Proteomes" id="UP000512286"/>
    </source>
</evidence>
<evidence type="ECO:0000256" key="4">
    <source>
        <dbReference type="ARBA" id="ARBA00023125"/>
    </source>
</evidence>
<proteinExistence type="inferred from homology"/>
<keyword evidence="3" id="KW-0229">DNA integration</keyword>
<dbReference type="InterPro" id="IPR010998">
    <property type="entry name" value="Integrase_recombinase_N"/>
</dbReference>